<name>A0A7W7ILJ4_9CAUL</name>
<dbReference type="RefSeq" id="WP_184266267.1">
    <property type="nucleotide sequence ID" value="NZ_JACHKY010000001.1"/>
</dbReference>
<gene>
    <name evidence="2" type="ORF">HNP32_000310</name>
</gene>
<organism evidence="2 3">
    <name type="scientific">Brevundimonas bullata</name>
    <dbReference type="NCBI Taxonomy" id="13160"/>
    <lineage>
        <taxon>Bacteria</taxon>
        <taxon>Pseudomonadati</taxon>
        <taxon>Pseudomonadota</taxon>
        <taxon>Alphaproteobacteria</taxon>
        <taxon>Caulobacterales</taxon>
        <taxon>Caulobacteraceae</taxon>
        <taxon>Brevundimonas</taxon>
    </lineage>
</organism>
<keyword evidence="3" id="KW-1185">Reference proteome</keyword>
<accession>A0A7W7ILJ4</accession>
<dbReference type="Proteomes" id="UP000539957">
    <property type="component" value="Unassembled WGS sequence"/>
</dbReference>
<comment type="caution">
    <text evidence="2">The sequence shown here is derived from an EMBL/GenBank/DDBJ whole genome shotgun (WGS) entry which is preliminary data.</text>
</comment>
<dbReference type="AlphaFoldDB" id="A0A7W7ILJ4"/>
<proteinExistence type="predicted"/>
<feature type="coiled-coil region" evidence="1">
    <location>
        <begin position="65"/>
        <end position="96"/>
    </location>
</feature>
<dbReference type="EMBL" id="JACHKY010000001">
    <property type="protein sequence ID" value="MBB4796596.1"/>
    <property type="molecule type" value="Genomic_DNA"/>
</dbReference>
<evidence type="ECO:0000313" key="2">
    <source>
        <dbReference type="EMBL" id="MBB4796596.1"/>
    </source>
</evidence>
<keyword evidence="1" id="KW-0175">Coiled coil</keyword>
<reference evidence="2 3" key="1">
    <citation type="submission" date="2020-08" db="EMBL/GenBank/DDBJ databases">
        <title>Functional genomics of gut bacteria from endangered species of beetles.</title>
        <authorList>
            <person name="Carlos-Shanley C."/>
        </authorList>
    </citation>
    <scope>NUCLEOTIDE SEQUENCE [LARGE SCALE GENOMIC DNA]</scope>
    <source>
        <strain evidence="2 3">S00123</strain>
    </source>
</reference>
<evidence type="ECO:0000256" key="1">
    <source>
        <dbReference type="SAM" id="Coils"/>
    </source>
</evidence>
<evidence type="ECO:0000313" key="3">
    <source>
        <dbReference type="Proteomes" id="UP000539957"/>
    </source>
</evidence>
<sequence>MSGKLKGGPAHYRLSRATWDIILDEYRNGATVPELSERWRVSGHALRKRITVHGATKRDWGDQIAIETAKAREAAQEEAEKARVEQEAAAEAALAQALFGPLTAEDAHEGKAAVLASTAMIASGRAMLMRRLPEAQGLARLAEVYVRLMDRQDKAHSFENTPLEVLLAARFNGEMMSARFALTPESKYDDPQYELKALYWDQLKAAPDAYRTEVMDARREAAQARREMREAKEALEALKAAT</sequence>
<feature type="coiled-coil region" evidence="1">
    <location>
        <begin position="214"/>
        <end position="241"/>
    </location>
</feature>
<protein>
    <submittedName>
        <fullName evidence="2">Uncharacterized protein</fullName>
    </submittedName>
</protein>